<evidence type="ECO:0000256" key="3">
    <source>
        <dbReference type="ARBA" id="ARBA00006906"/>
    </source>
</evidence>
<dbReference type="Gene3D" id="3.20.20.70">
    <property type="entry name" value="Aldolase class I"/>
    <property type="match status" value="1"/>
</dbReference>
<dbReference type="Pfam" id="PF01081">
    <property type="entry name" value="Aldolase"/>
    <property type="match status" value="1"/>
</dbReference>
<keyword evidence="7" id="KW-0704">Schiff base</keyword>
<dbReference type="PROSITE" id="PS00160">
    <property type="entry name" value="ALDOLASE_KDPG_KHG_2"/>
    <property type="match status" value="1"/>
</dbReference>
<gene>
    <name evidence="9" type="primary">eda</name>
    <name evidence="9" type="ORF">GCM10009559_48180</name>
</gene>
<comment type="similarity">
    <text evidence="3">Belongs to the KHG/KDPG aldolase family.</text>
</comment>
<comment type="catalytic activity">
    <reaction evidence="1">
        <text>2-dehydro-3-deoxy-6-phospho-D-gluconate = D-glyceraldehyde 3-phosphate + pyruvate</text>
        <dbReference type="Rhea" id="RHEA:17089"/>
        <dbReference type="ChEBI" id="CHEBI:15361"/>
        <dbReference type="ChEBI" id="CHEBI:57569"/>
        <dbReference type="ChEBI" id="CHEBI:59776"/>
        <dbReference type="EC" id="4.1.2.14"/>
    </reaction>
</comment>
<comment type="pathway">
    <text evidence="2">Carbohydrate acid metabolism; 2-dehydro-3-deoxy-D-gluconate degradation; D-glyceraldehyde 3-phosphate and pyruvate from 2-dehydro-3-deoxy-D-gluconate: step 2/2.</text>
</comment>
<dbReference type="NCBIfam" id="TIGR01182">
    <property type="entry name" value="eda"/>
    <property type="match status" value="1"/>
</dbReference>
<evidence type="ECO:0000256" key="1">
    <source>
        <dbReference type="ARBA" id="ARBA00000654"/>
    </source>
</evidence>
<dbReference type="SUPFAM" id="SSF51569">
    <property type="entry name" value="Aldolase"/>
    <property type="match status" value="1"/>
</dbReference>
<dbReference type="PANTHER" id="PTHR30246">
    <property type="entry name" value="2-KETO-3-DEOXY-6-PHOSPHOGLUCONATE ALDOLASE"/>
    <property type="match status" value="1"/>
</dbReference>
<evidence type="ECO:0000256" key="2">
    <source>
        <dbReference type="ARBA" id="ARBA00004736"/>
    </source>
</evidence>
<keyword evidence="8" id="KW-0119">Carbohydrate metabolism</keyword>
<keyword evidence="10" id="KW-1185">Reference proteome</keyword>
<dbReference type="RefSeq" id="WP_343943807.1">
    <property type="nucleotide sequence ID" value="NZ_BAAAHP010000143.1"/>
</dbReference>
<evidence type="ECO:0000313" key="10">
    <source>
        <dbReference type="Proteomes" id="UP001499967"/>
    </source>
</evidence>
<sequence length="219" mass="21904">MIATELESDVLAAVEALAVVPVVEIDDVASAVPLARTLADAGLPLVEVTFRTPAARDAVKAIAAELPDFLLGAGTLVLPDMVTAAAAAGARFGVSPGHSAACLAAAADAGLPFVPGAVTPSEVGACLEAGARHIKFFPAGAYGGIGTLKALDGPFGWTGARFMPTGGVRPENAAEYLALPNVFAVGGTWIAPRADIAEGRWDAIAERARAAAALRPGAA</sequence>
<dbReference type="CDD" id="cd00452">
    <property type="entry name" value="KDPG_aldolase"/>
    <property type="match status" value="1"/>
</dbReference>
<dbReference type="EC" id="4.1.2.14" evidence="5"/>
<proteinExistence type="inferred from homology"/>
<dbReference type="PROSITE" id="PS00159">
    <property type="entry name" value="ALDOLASE_KDPG_KHG_1"/>
    <property type="match status" value="1"/>
</dbReference>
<evidence type="ECO:0000256" key="6">
    <source>
        <dbReference type="ARBA" id="ARBA00023239"/>
    </source>
</evidence>
<name>A0ABN1QWM2_9PSEU</name>
<dbReference type="InterPro" id="IPR031337">
    <property type="entry name" value="KDPG/KHG_AS_1"/>
</dbReference>
<reference evidence="9 10" key="1">
    <citation type="journal article" date="2019" name="Int. J. Syst. Evol. Microbiol.">
        <title>The Global Catalogue of Microorganisms (GCM) 10K type strain sequencing project: providing services to taxonomists for standard genome sequencing and annotation.</title>
        <authorList>
            <consortium name="The Broad Institute Genomics Platform"/>
            <consortium name="The Broad Institute Genome Sequencing Center for Infectious Disease"/>
            <person name="Wu L."/>
            <person name="Ma J."/>
        </authorList>
    </citation>
    <scope>NUCLEOTIDE SEQUENCE [LARGE SCALE GENOMIC DNA]</scope>
    <source>
        <strain evidence="9 10">JCM 11117</strain>
    </source>
</reference>
<dbReference type="InterPro" id="IPR031338">
    <property type="entry name" value="KDPG/KHG_AS_2"/>
</dbReference>
<dbReference type="InterPro" id="IPR013785">
    <property type="entry name" value="Aldolase_TIM"/>
</dbReference>
<comment type="subunit">
    <text evidence="4">Homotrimer.</text>
</comment>
<dbReference type="Proteomes" id="UP001499967">
    <property type="component" value="Unassembled WGS sequence"/>
</dbReference>
<accession>A0ABN1QWM2</accession>
<dbReference type="InterPro" id="IPR000887">
    <property type="entry name" value="Aldlse_KDPG_KHG"/>
</dbReference>
<protein>
    <recommendedName>
        <fullName evidence="5">2-dehydro-3-deoxy-phosphogluconate aldolase</fullName>
        <ecNumber evidence="5">4.1.2.14</ecNumber>
    </recommendedName>
</protein>
<comment type="caution">
    <text evidence="9">The sequence shown here is derived from an EMBL/GenBank/DDBJ whole genome shotgun (WGS) entry which is preliminary data.</text>
</comment>
<organism evidence="9 10">
    <name type="scientific">Pseudonocardia zijingensis</name>
    <dbReference type="NCBI Taxonomy" id="153376"/>
    <lineage>
        <taxon>Bacteria</taxon>
        <taxon>Bacillati</taxon>
        <taxon>Actinomycetota</taxon>
        <taxon>Actinomycetes</taxon>
        <taxon>Pseudonocardiales</taxon>
        <taxon>Pseudonocardiaceae</taxon>
        <taxon>Pseudonocardia</taxon>
    </lineage>
</organism>
<keyword evidence="6" id="KW-0456">Lyase</keyword>
<evidence type="ECO:0000256" key="4">
    <source>
        <dbReference type="ARBA" id="ARBA00011233"/>
    </source>
</evidence>
<evidence type="ECO:0000313" key="9">
    <source>
        <dbReference type="EMBL" id="GAA0948498.1"/>
    </source>
</evidence>
<evidence type="ECO:0000256" key="8">
    <source>
        <dbReference type="ARBA" id="ARBA00023277"/>
    </source>
</evidence>
<dbReference type="EMBL" id="BAAAHP010000143">
    <property type="protein sequence ID" value="GAA0948498.1"/>
    <property type="molecule type" value="Genomic_DNA"/>
</dbReference>
<dbReference type="PANTHER" id="PTHR30246:SF1">
    <property type="entry name" value="2-DEHYDRO-3-DEOXY-6-PHOSPHOGALACTONATE ALDOLASE-RELATED"/>
    <property type="match status" value="1"/>
</dbReference>
<evidence type="ECO:0000256" key="7">
    <source>
        <dbReference type="ARBA" id="ARBA00023270"/>
    </source>
</evidence>
<evidence type="ECO:0000256" key="5">
    <source>
        <dbReference type="ARBA" id="ARBA00013063"/>
    </source>
</evidence>